<dbReference type="Pfam" id="PF13518">
    <property type="entry name" value="HTH_28"/>
    <property type="match status" value="1"/>
</dbReference>
<sequence>MAEAVAMSLKEADRYAVIMHVIERTMAQADAAAWLNVSVRQVKRLVRRIRLDGPKGAVSKRWGVPSNARIAVSVRERFAAPPVAACRLRSTGATPGAAPGRPPLQRE</sequence>
<dbReference type="InterPro" id="IPR055247">
    <property type="entry name" value="InsJ-like_HTH"/>
</dbReference>
<keyword evidence="3" id="KW-1185">Reference proteome</keyword>
<protein>
    <submittedName>
        <fullName evidence="2">Helix-turn-helix domain-containing protein</fullName>
    </submittedName>
</protein>
<gene>
    <name evidence="2" type="ORF">F3K02_13235</name>
</gene>
<dbReference type="AlphaFoldDB" id="A0A7Y8GWN5"/>
<evidence type="ECO:0000259" key="1">
    <source>
        <dbReference type="Pfam" id="PF13518"/>
    </source>
</evidence>
<feature type="domain" description="Insertion element IS150 protein InsJ-like helix-turn-helix" evidence="1">
    <location>
        <begin position="14"/>
        <end position="56"/>
    </location>
</feature>
<reference evidence="2 3" key="1">
    <citation type="submission" date="2019-09" db="EMBL/GenBank/DDBJ databases">
        <title>Hydrogenophaga aromatica sp. nov., isolated from a para-xylene-degrading enrichment culture.</title>
        <authorList>
            <person name="Tancsics A."/>
            <person name="Banerjee S."/>
        </authorList>
    </citation>
    <scope>NUCLEOTIDE SEQUENCE [LARGE SCALE GENOMIC DNA]</scope>
    <source>
        <strain evidence="2 3">D2P1</strain>
    </source>
</reference>
<evidence type="ECO:0000313" key="2">
    <source>
        <dbReference type="EMBL" id="NWF46207.1"/>
    </source>
</evidence>
<dbReference type="Proteomes" id="UP000545507">
    <property type="component" value="Unassembled WGS sequence"/>
</dbReference>
<comment type="caution">
    <text evidence="2">The sequence shown here is derived from an EMBL/GenBank/DDBJ whole genome shotgun (WGS) entry which is preliminary data.</text>
</comment>
<accession>A0A7Y8GWN5</accession>
<proteinExistence type="predicted"/>
<dbReference type="EMBL" id="VYGV01000011">
    <property type="protein sequence ID" value="NWF46207.1"/>
    <property type="molecule type" value="Genomic_DNA"/>
</dbReference>
<evidence type="ECO:0000313" key="3">
    <source>
        <dbReference type="Proteomes" id="UP000545507"/>
    </source>
</evidence>
<organism evidence="2 3">
    <name type="scientific">Hydrogenophaga aromaticivorans</name>
    <dbReference type="NCBI Taxonomy" id="2610898"/>
    <lineage>
        <taxon>Bacteria</taxon>
        <taxon>Pseudomonadati</taxon>
        <taxon>Pseudomonadota</taxon>
        <taxon>Betaproteobacteria</taxon>
        <taxon>Burkholderiales</taxon>
        <taxon>Comamonadaceae</taxon>
        <taxon>Hydrogenophaga</taxon>
    </lineage>
</organism>
<name>A0A7Y8GWN5_9BURK</name>
<dbReference type="RefSeq" id="WP_177136102.1">
    <property type="nucleotide sequence ID" value="NZ_JAGPWB010000010.1"/>
</dbReference>